<evidence type="ECO:0000256" key="4">
    <source>
        <dbReference type="ARBA" id="ARBA00022692"/>
    </source>
</evidence>
<evidence type="ECO:0000259" key="11">
    <source>
        <dbReference type="Pfam" id="PF01694"/>
    </source>
</evidence>
<dbReference type="PANTHER" id="PTHR43066">
    <property type="entry name" value="RHOMBOID-RELATED PROTEIN"/>
    <property type="match status" value="1"/>
</dbReference>
<keyword evidence="10" id="KW-0732">Signal</keyword>
<feature type="chain" id="PRO_5005358043" evidence="10">
    <location>
        <begin position="24"/>
        <end position="293"/>
    </location>
</feature>
<dbReference type="EMBL" id="KB007974">
    <property type="protein sequence ID" value="ELR17476.1"/>
    <property type="molecule type" value="Genomic_DNA"/>
</dbReference>
<dbReference type="OrthoDB" id="10257275at2759"/>
<dbReference type="GO" id="GO:0004252">
    <property type="term" value="F:serine-type endopeptidase activity"/>
    <property type="evidence" value="ECO:0007669"/>
    <property type="project" value="InterPro"/>
</dbReference>
<evidence type="ECO:0000256" key="10">
    <source>
        <dbReference type="SAM" id="SignalP"/>
    </source>
</evidence>
<dbReference type="AlphaFoldDB" id="L8GZE0"/>
<evidence type="ECO:0000256" key="9">
    <source>
        <dbReference type="SAM" id="Phobius"/>
    </source>
</evidence>
<sequence>MRRRGGNNAGLILLALQVAQIGFDKIPPVTLIVGAINVLLHYVDTRLSIYDVCIGAGMVWHRLDLRRLLLASFFHLDDMHLYYNMVSLLWKGRDLEPRMGSKRFATLVVLFALVSNMLMVVGSVLLDRFADMPGPYNSCAVGFSAVLFALKVVTTHYSTSPYSHFMGMLVPTQYLYWFELVLIHLLVPGSSFFGHLCGILTGILYVKGVFRPILELVDFVLSFFLGGLPPSASGGGGGRSLRDGVIYTNGGHAPSHGYAHQPGPYTATSQPSASPHYSVGRGGSFAGRGYRLS</sequence>
<keyword evidence="3" id="KW-0645">Protease</keyword>
<feature type="compositionally biased region" description="Polar residues" evidence="8">
    <location>
        <begin position="266"/>
        <end position="275"/>
    </location>
</feature>
<dbReference type="Gene3D" id="1.20.1540.10">
    <property type="entry name" value="Rhomboid-like"/>
    <property type="match status" value="1"/>
</dbReference>
<comment type="similarity">
    <text evidence="2">Belongs to the peptidase S54 family.</text>
</comment>
<evidence type="ECO:0000256" key="7">
    <source>
        <dbReference type="ARBA" id="ARBA00023136"/>
    </source>
</evidence>
<keyword evidence="7 9" id="KW-0472">Membrane</keyword>
<evidence type="ECO:0000256" key="2">
    <source>
        <dbReference type="ARBA" id="ARBA00009045"/>
    </source>
</evidence>
<dbReference type="InterPro" id="IPR022764">
    <property type="entry name" value="Peptidase_S54_rhomboid_dom"/>
</dbReference>
<organism evidence="12 13">
    <name type="scientific">Acanthamoeba castellanii (strain ATCC 30010 / Neff)</name>
    <dbReference type="NCBI Taxonomy" id="1257118"/>
    <lineage>
        <taxon>Eukaryota</taxon>
        <taxon>Amoebozoa</taxon>
        <taxon>Discosea</taxon>
        <taxon>Longamoebia</taxon>
        <taxon>Centramoebida</taxon>
        <taxon>Acanthamoebidae</taxon>
        <taxon>Acanthamoeba</taxon>
    </lineage>
</organism>
<dbReference type="Pfam" id="PF01694">
    <property type="entry name" value="Rhomboid"/>
    <property type="match status" value="1"/>
</dbReference>
<protein>
    <submittedName>
        <fullName evidence="12">Peptidase, S54 (Rhomboid) subfamily protein</fullName>
    </submittedName>
</protein>
<feature type="region of interest" description="Disordered" evidence="8">
    <location>
        <begin position="258"/>
        <end position="280"/>
    </location>
</feature>
<keyword evidence="5" id="KW-0378">Hydrolase</keyword>
<feature type="transmembrane region" description="Helical" evidence="9">
    <location>
        <begin position="105"/>
        <end position="126"/>
    </location>
</feature>
<dbReference type="Proteomes" id="UP000011083">
    <property type="component" value="Unassembled WGS sequence"/>
</dbReference>
<dbReference type="PANTHER" id="PTHR43066:SF1">
    <property type="entry name" value="RHOMBOID PROTEIN 2"/>
    <property type="match status" value="1"/>
</dbReference>
<gene>
    <name evidence="12" type="ORF">ACA1_062180</name>
</gene>
<evidence type="ECO:0000313" key="12">
    <source>
        <dbReference type="EMBL" id="ELR17476.1"/>
    </source>
</evidence>
<evidence type="ECO:0000256" key="6">
    <source>
        <dbReference type="ARBA" id="ARBA00022989"/>
    </source>
</evidence>
<reference evidence="12 13" key="1">
    <citation type="journal article" date="2013" name="Genome Biol.">
        <title>Genome of Acanthamoeba castellanii highlights extensive lateral gene transfer and early evolution of tyrosine kinase signaling.</title>
        <authorList>
            <person name="Clarke M."/>
            <person name="Lohan A.J."/>
            <person name="Liu B."/>
            <person name="Lagkouvardos I."/>
            <person name="Roy S."/>
            <person name="Zafar N."/>
            <person name="Bertelli C."/>
            <person name="Schilde C."/>
            <person name="Kianianmomeni A."/>
            <person name="Burglin T.R."/>
            <person name="Frech C."/>
            <person name="Turcotte B."/>
            <person name="Kopec K.O."/>
            <person name="Synnott J.M."/>
            <person name="Choo C."/>
            <person name="Paponov I."/>
            <person name="Finkler A."/>
            <person name="Soon Heng Tan C."/>
            <person name="Hutchins A.P."/>
            <person name="Weinmeier T."/>
            <person name="Rattei T."/>
            <person name="Chu J.S."/>
            <person name="Gimenez G."/>
            <person name="Irimia M."/>
            <person name="Rigden D.J."/>
            <person name="Fitzpatrick D.A."/>
            <person name="Lorenzo-Morales J."/>
            <person name="Bateman A."/>
            <person name="Chiu C.H."/>
            <person name="Tang P."/>
            <person name="Hegemann P."/>
            <person name="Fromm H."/>
            <person name="Raoult D."/>
            <person name="Greub G."/>
            <person name="Miranda-Saavedra D."/>
            <person name="Chen N."/>
            <person name="Nash P."/>
            <person name="Ginger M.L."/>
            <person name="Horn M."/>
            <person name="Schaap P."/>
            <person name="Caler L."/>
            <person name="Loftus B."/>
        </authorList>
    </citation>
    <scope>NUCLEOTIDE SEQUENCE [LARGE SCALE GENOMIC DNA]</scope>
    <source>
        <strain evidence="12 13">Neff</strain>
    </source>
</reference>
<evidence type="ECO:0000256" key="3">
    <source>
        <dbReference type="ARBA" id="ARBA00022670"/>
    </source>
</evidence>
<dbReference type="RefSeq" id="XP_004339489.1">
    <property type="nucleotide sequence ID" value="XM_004339441.1"/>
</dbReference>
<dbReference type="FunFam" id="1.20.1540.10:FF:000008">
    <property type="entry name" value="RHOMBOID-like protein 13"/>
    <property type="match status" value="1"/>
</dbReference>
<keyword evidence="4 9" id="KW-0812">Transmembrane</keyword>
<dbReference type="OMA" id="IWFAYII"/>
<dbReference type="SUPFAM" id="SSF144091">
    <property type="entry name" value="Rhomboid-like"/>
    <property type="match status" value="1"/>
</dbReference>
<name>L8GZE0_ACACF</name>
<feature type="signal peptide" evidence="10">
    <location>
        <begin position="1"/>
        <end position="23"/>
    </location>
</feature>
<dbReference type="GO" id="GO:0006508">
    <property type="term" value="P:proteolysis"/>
    <property type="evidence" value="ECO:0007669"/>
    <property type="project" value="UniProtKB-KW"/>
</dbReference>
<keyword evidence="6 9" id="KW-1133">Transmembrane helix</keyword>
<proteinExistence type="inferred from homology"/>
<feature type="transmembrane region" description="Helical" evidence="9">
    <location>
        <begin position="177"/>
        <end position="206"/>
    </location>
</feature>
<evidence type="ECO:0000313" key="13">
    <source>
        <dbReference type="Proteomes" id="UP000011083"/>
    </source>
</evidence>
<evidence type="ECO:0000256" key="8">
    <source>
        <dbReference type="SAM" id="MobiDB-lite"/>
    </source>
</evidence>
<dbReference type="GO" id="GO:0016020">
    <property type="term" value="C:membrane"/>
    <property type="evidence" value="ECO:0007669"/>
    <property type="project" value="UniProtKB-SubCell"/>
</dbReference>
<dbReference type="InterPro" id="IPR035952">
    <property type="entry name" value="Rhomboid-like_sf"/>
</dbReference>
<accession>L8GZE0</accession>
<evidence type="ECO:0000256" key="5">
    <source>
        <dbReference type="ARBA" id="ARBA00022801"/>
    </source>
</evidence>
<comment type="subcellular location">
    <subcellularLocation>
        <location evidence="1">Membrane</location>
        <topology evidence="1">Multi-pass membrane protein</topology>
    </subcellularLocation>
</comment>
<dbReference type="GeneID" id="14917916"/>
<feature type="domain" description="Peptidase S54 rhomboid" evidence="11">
    <location>
        <begin position="65"/>
        <end position="210"/>
    </location>
</feature>
<dbReference type="KEGG" id="acan:ACA1_062180"/>
<evidence type="ECO:0000256" key="1">
    <source>
        <dbReference type="ARBA" id="ARBA00004141"/>
    </source>
</evidence>
<dbReference type="VEuPathDB" id="AmoebaDB:ACA1_062180"/>
<keyword evidence="13" id="KW-1185">Reference proteome</keyword>